<dbReference type="AlphaFoldDB" id="A0A8J2L0B0"/>
<sequence length="1068" mass="122640">MHDYKSKTTSDKISYYPKNSLFLLDNLPGHSWEPEENFQYPIKMNQANIPGFHRYIRLEQLVSNRGSTYAQNLIKDQFLMIKGTRWLDGSEEVKLFLKQNCSKFYQGLTNEEQKKAVDNGNLTQFDLTLSNTVLRSIPSFTNSDRGKLLKQLVDVRNAIKHFPDLNINHETFERYWESSAKALVEFGMPPDEIENIKSSIHLNSHVLTQTEFNPQNSKKAIKLRKKGKRLVKRKTFQEAIYIFTKGLALAGLRSKDKVYLWSNRSQARILILKNETLPEDEMTITIDSAYKDAQNLISTEPTWCVGYHLIGQVHQYKKEYQEAINWFDRALERNPQAKEAKLFKDVCTLGLSQENGKDYCNPLSFPSSLNEKAEKFRKRRGFGPSGKSLIEAMNKGLRSRDPTRRADASLIKAKLLQVGEDLPLDHKTAFKIYLDLAEQGVIDAFVDVGILYLIPDEEGIEPDVEKGVHWIEKSANAGVAHGLFCLGHLYYEGVGKPQNHCKAMEMYLQASEKGHGIASYNIGLLYLNGIGHCKNEERAKQYLTLAAIREIAYAMDLLAWLYLNEGHVGLALSWYNQAVKYGNVDAILDETKFTEGASLQCRIKIGHMLQQYGITDDCENKTVGQVLNELLVKQATENSIISNQSVGSTMWMIENNVYRGTIWEYRLEIVKRTRQGLPYAKELLNAMDLFLEGWAAMRSDPDRALELFADCIRKSEIVPVFTEMQEFQLGLLCSTITREPILDVSIRICAVRLMGNERNDDPLLLPYLNDCIERYPEEKFFAEVLAKRLASTGRSKESFKTYVNALERFPFDPTLLSGKMAVMKDLIGTQVSFDDVLETCKIFIQKAHGDDNMVPEAYFIMAFMEIFHKNNKVEGEKNYQDGLKAEKNLISYFLPYDSEVKDAVGRHLKEEKILRGLGNTVKKEPVSDPIVDSKRCSRAAGPIRFEITMEHRNACKEFYDRIFSGDTCPTQPGYFDRFCLEPKHHHKPRNLKDLKEIAIQEMYPHGDKIHDGRILRVQIVEMSWKSDTWHSVVKDKYHDCIHIMVEDCYFCVYFHFFQAILSISDSPL</sequence>
<evidence type="ECO:0000256" key="1">
    <source>
        <dbReference type="ARBA" id="ARBA00022737"/>
    </source>
</evidence>
<organism evidence="5 6">
    <name type="scientific">Allacma fusca</name>
    <dbReference type="NCBI Taxonomy" id="39272"/>
    <lineage>
        <taxon>Eukaryota</taxon>
        <taxon>Metazoa</taxon>
        <taxon>Ecdysozoa</taxon>
        <taxon>Arthropoda</taxon>
        <taxon>Hexapoda</taxon>
        <taxon>Collembola</taxon>
        <taxon>Symphypleona</taxon>
        <taxon>Sminthuridae</taxon>
        <taxon>Allacma</taxon>
    </lineage>
</organism>
<dbReference type="EMBL" id="CAJVCH010540230">
    <property type="protein sequence ID" value="CAG7826562.1"/>
    <property type="molecule type" value="Genomic_DNA"/>
</dbReference>
<dbReference type="SMART" id="SM00671">
    <property type="entry name" value="SEL1"/>
    <property type="match status" value="6"/>
</dbReference>
<dbReference type="InterPro" id="IPR006597">
    <property type="entry name" value="Sel1-like"/>
</dbReference>
<evidence type="ECO:0000256" key="4">
    <source>
        <dbReference type="PROSITE-ProRule" id="PRU00339"/>
    </source>
</evidence>
<gene>
    <name evidence="5" type="ORF">AFUS01_LOCUS36609</name>
</gene>
<dbReference type="InterPro" id="IPR013105">
    <property type="entry name" value="TPR_2"/>
</dbReference>
<keyword evidence="2 4" id="KW-0802">TPR repeat</keyword>
<dbReference type="PANTHER" id="PTHR11102:SF160">
    <property type="entry name" value="ERAD-ASSOCIATED E3 UBIQUITIN-PROTEIN LIGASE COMPONENT HRD3"/>
    <property type="match status" value="1"/>
</dbReference>
<comment type="similarity">
    <text evidence="3">Belongs to the sel-1 family.</text>
</comment>
<reference evidence="5" key="1">
    <citation type="submission" date="2021-06" db="EMBL/GenBank/DDBJ databases">
        <authorList>
            <person name="Hodson N. C."/>
            <person name="Mongue J. A."/>
            <person name="Jaron S. K."/>
        </authorList>
    </citation>
    <scope>NUCLEOTIDE SEQUENCE</scope>
</reference>
<evidence type="ECO:0000313" key="6">
    <source>
        <dbReference type="Proteomes" id="UP000708208"/>
    </source>
</evidence>
<dbReference type="Pfam" id="PF08238">
    <property type="entry name" value="Sel1"/>
    <property type="match status" value="3"/>
</dbReference>
<comment type="caution">
    <text evidence="5">The sequence shown here is derived from an EMBL/GenBank/DDBJ whole genome shotgun (WGS) entry which is preliminary data.</text>
</comment>
<dbReference type="InterPro" id="IPR019734">
    <property type="entry name" value="TPR_rpt"/>
</dbReference>
<evidence type="ECO:0000256" key="3">
    <source>
        <dbReference type="ARBA" id="ARBA00038101"/>
    </source>
</evidence>
<name>A0A8J2L0B0_9HEXA</name>
<evidence type="ECO:0000256" key="2">
    <source>
        <dbReference type="ARBA" id="ARBA00022803"/>
    </source>
</evidence>
<protein>
    <submittedName>
        <fullName evidence="5">Uncharacterized protein</fullName>
    </submittedName>
</protein>
<accession>A0A8J2L0B0</accession>
<dbReference type="PROSITE" id="PS50005">
    <property type="entry name" value="TPR"/>
    <property type="match status" value="1"/>
</dbReference>
<evidence type="ECO:0000313" key="5">
    <source>
        <dbReference type="EMBL" id="CAG7826562.1"/>
    </source>
</evidence>
<feature type="repeat" description="TPR" evidence="4">
    <location>
        <begin position="304"/>
        <end position="337"/>
    </location>
</feature>
<keyword evidence="6" id="KW-1185">Reference proteome</keyword>
<proteinExistence type="inferred from homology"/>
<dbReference type="Pfam" id="PF07719">
    <property type="entry name" value="TPR_2"/>
    <property type="match status" value="1"/>
</dbReference>
<dbReference type="InterPro" id="IPR050767">
    <property type="entry name" value="Sel1_AlgK"/>
</dbReference>
<dbReference type="OrthoDB" id="2384430at2759"/>
<keyword evidence="1" id="KW-0677">Repeat</keyword>
<dbReference type="PANTHER" id="PTHR11102">
    <property type="entry name" value="SEL-1-LIKE PROTEIN"/>
    <property type="match status" value="1"/>
</dbReference>
<dbReference type="SMART" id="SM00028">
    <property type="entry name" value="TPR"/>
    <property type="match status" value="2"/>
</dbReference>
<dbReference type="Proteomes" id="UP000708208">
    <property type="component" value="Unassembled WGS sequence"/>
</dbReference>